<dbReference type="GO" id="GO:0004581">
    <property type="term" value="F:dolichyl-phosphate beta-glucosyltransferase activity"/>
    <property type="evidence" value="ECO:0007669"/>
    <property type="project" value="UniProtKB-EC"/>
</dbReference>
<keyword evidence="5" id="KW-0328">Glycosyltransferase</keyword>
<gene>
    <name evidence="14" type="ORF">WJX72_009856</name>
</gene>
<name>A0AAW1PHZ5_9CHLO</name>
<dbReference type="EC" id="2.4.1.117" evidence="4"/>
<protein>
    <recommendedName>
        <fullName evidence="4">dolichyl-phosphate beta-glucosyltransferase</fullName>
        <ecNumber evidence="4">2.4.1.117</ecNumber>
    </recommendedName>
</protein>
<dbReference type="PANTHER" id="PTHR10859">
    <property type="entry name" value="GLYCOSYL TRANSFERASE"/>
    <property type="match status" value="1"/>
</dbReference>
<comment type="similarity">
    <text evidence="3">Belongs to the glycosyltransferase 2 family.</text>
</comment>
<dbReference type="InterPro" id="IPR001173">
    <property type="entry name" value="Glyco_trans_2-like"/>
</dbReference>
<evidence type="ECO:0000256" key="8">
    <source>
        <dbReference type="ARBA" id="ARBA00022824"/>
    </source>
</evidence>
<dbReference type="GO" id="GO:0005789">
    <property type="term" value="C:endoplasmic reticulum membrane"/>
    <property type="evidence" value="ECO:0007669"/>
    <property type="project" value="UniProtKB-SubCell"/>
</dbReference>
<dbReference type="InterPro" id="IPR035518">
    <property type="entry name" value="DPG_synthase"/>
</dbReference>
<evidence type="ECO:0000256" key="7">
    <source>
        <dbReference type="ARBA" id="ARBA00022692"/>
    </source>
</evidence>
<dbReference type="AlphaFoldDB" id="A0AAW1PHZ5"/>
<evidence type="ECO:0000256" key="9">
    <source>
        <dbReference type="ARBA" id="ARBA00022968"/>
    </source>
</evidence>
<evidence type="ECO:0000256" key="12">
    <source>
        <dbReference type="ARBA" id="ARBA00045097"/>
    </source>
</evidence>
<evidence type="ECO:0000256" key="5">
    <source>
        <dbReference type="ARBA" id="ARBA00022676"/>
    </source>
</evidence>
<dbReference type="Gene3D" id="3.90.550.10">
    <property type="entry name" value="Spore Coat Polysaccharide Biosynthesis Protein SpsA, Chain A"/>
    <property type="match status" value="1"/>
</dbReference>
<keyword evidence="9" id="KW-0735">Signal-anchor</keyword>
<keyword evidence="7" id="KW-0812">Transmembrane</keyword>
<feature type="domain" description="Glycosyltransferase 2-like" evidence="13">
    <location>
        <begin position="65"/>
        <end position="256"/>
    </location>
</feature>
<dbReference type="Pfam" id="PF00535">
    <property type="entry name" value="Glycos_transf_2"/>
    <property type="match status" value="1"/>
</dbReference>
<reference evidence="14 15" key="1">
    <citation type="journal article" date="2024" name="Nat. Commun.">
        <title>Phylogenomics reveals the evolutionary origins of lichenization in chlorophyte algae.</title>
        <authorList>
            <person name="Puginier C."/>
            <person name="Libourel C."/>
            <person name="Otte J."/>
            <person name="Skaloud P."/>
            <person name="Haon M."/>
            <person name="Grisel S."/>
            <person name="Petersen M."/>
            <person name="Berrin J.G."/>
            <person name="Delaux P.M."/>
            <person name="Dal Grande F."/>
            <person name="Keller J."/>
        </authorList>
    </citation>
    <scope>NUCLEOTIDE SEQUENCE [LARGE SCALE GENOMIC DNA]</scope>
    <source>
        <strain evidence="14 15">SAG 2043</strain>
    </source>
</reference>
<keyword evidence="8" id="KW-0256">Endoplasmic reticulum</keyword>
<proteinExistence type="inferred from homology"/>
<comment type="caution">
    <text evidence="14">The sequence shown here is derived from an EMBL/GenBank/DDBJ whole genome shotgun (WGS) entry which is preliminary data.</text>
</comment>
<evidence type="ECO:0000256" key="3">
    <source>
        <dbReference type="ARBA" id="ARBA00006739"/>
    </source>
</evidence>
<keyword evidence="15" id="KW-1185">Reference proteome</keyword>
<keyword evidence="6" id="KW-0808">Transferase</keyword>
<evidence type="ECO:0000256" key="1">
    <source>
        <dbReference type="ARBA" id="ARBA00004389"/>
    </source>
</evidence>
<dbReference type="SUPFAM" id="SSF53448">
    <property type="entry name" value="Nucleotide-diphospho-sugar transferases"/>
    <property type="match status" value="1"/>
</dbReference>
<evidence type="ECO:0000256" key="6">
    <source>
        <dbReference type="ARBA" id="ARBA00022679"/>
    </source>
</evidence>
<keyword evidence="11" id="KW-0472">Membrane</keyword>
<sequence>MATTALIGLLVVALLVFVGKSLWDWFTRLEGQAECKSSELVLENPVSVQKAPCPSIYGEATKSLSIVIPAYNEAARLPATLDETLVYLQRRRDRQGPHFTYEVIIVDDGSTDDTVRVAFDYVRKYGFDAVRVLRLPSNRGKGYAVKVGMMIARGELLLFMDADGATRVSDVERLEQDMHKLLTGTPDAPVAKTKLGAAGLAMSVGSRAHMEQQAIAKRTWARNFLMHGFHFLVMFVAGGAVRDTQCGFKLFTRRAARTLFTNQRLQRWCFDVELIYLAKRLGIPIAETAVNWTEIPGSKIKITSMIHMAWELVAILVGYFRLWHIRTEAELTKTRS</sequence>
<evidence type="ECO:0000256" key="2">
    <source>
        <dbReference type="ARBA" id="ARBA00004922"/>
    </source>
</evidence>
<dbReference type="Proteomes" id="UP001489004">
    <property type="component" value="Unassembled WGS sequence"/>
</dbReference>
<organism evidence="14 15">
    <name type="scientific">[Myrmecia] bisecta</name>
    <dbReference type="NCBI Taxonomy" id="41462"/>
    <lineage>
        <taxon>Eukaryota</taxon>
        <taxon>Viridiplantae</taxon>
        <taxon>Chlorophyta</taxon>
        <taxon>core chlorophytes</taxon>
        <taxon>Trebouxiophyceae</taxon>
        <taxon>Trebouxiales</taxon>
        <taxon>Trebouxiaceae</taxon>
        <taxon>Myrmecia</taxon>
    </lineage>
</organism>
<comment type="subcellular location">
    <subcellularLocation>
        <location evidence="1">Endoplasmic reticulum membrane</location>
        <topology evidence="1">Single-pass membrane protein</topology>
    </subcellularLocation>
</comment>
<dbReference type="CDD" id="cd04188">
    <property type="entry name" value="DPG_synthase"/>
    <property type="match status" value="1"/>
</dbReference>
<accession>A0AAW1PHZ5</accession>
<comment type="pathway">
    <text evidence="2">Protein modification; protein glycosylation.</text>
</comment>
<dbReference type="GO" id="GO:0006487">
    <property type="term" value="P:protein N-linked glycosylation"/>
    <property type="evidence" value="ECO:0007669"/>
    <property type="project" value="TreeGrafter"/>
</dbReference>
<dbReference type="InterPro" id="IPR029044">
    <property type="entry name" value="Nucleotide-diphossugar_trans"/>
</dbReference>
<evidence type="ECO:0000259" key="13">
    <source>
        <dbReference type="Pfam" id="PF00535"/>
    </source>
</evidence>
<evidence type="ECO:0000313" key="15">
    <source>
        <dbReference type="Proteomes" id="UP001489004"/>
    </source>
</evidence>
<evidence type="ECO:0000256" key="11">
    <source>
        <dbReference type="ARBA" id="ARBA00023136"/>
    </source>
</evidence>
<evidence type="ECO:0000256" key="4">
    <source>
        <dbReference type="ARBA" id="ARBA00012583"/>
    </source>
</evidence>
<evidence type="ECO:0000313" key="14">
    <source>
        <dbReference type="EMBL" id="KAK9813146.1"/>
    </source>
</evidence>
<keyword evidence="10" id="KW-1133">Transmembrane helix</keyword>
<dbReference type="PANTHER" id="PTHR10859:SF91">
    <property type="entry name" value="DOLICHYL-PHOSPHATE BETA-GLUCOSYLTRANSFERASE"/>
    <property type="match status" value="1"/>
</dbReference>
<dbReference type="EMBL" id="JALJOR010000008">
    <property type="protein sequence ID" value="KAK9813146.1"/>
    <property type="molecule type" value="Genomic_DNA"/>
</dbReference>
<comment type="catalytic activity">
    <reaction evidence="12">
        <text>a di-trans,poly-cis-dolichyl phosphate + UDP-alpha-D-glucose = a di-trans,poly-cis-dolichyl beta-D-glucosyl phosphate + UDP</text>
        <dbReference type="Rhea" id="RHEA:15401"/>
        <dbReference type="Rhea" id="RHEA-COMP:19498"/>
        <dbReference type="Rhea" id="RHEA-COMP:19502"/>
        <dbReference type="ChEBI" id="CHEBI:57525"/>
        <dbReference type="ChEBI" id="CHEBI:57683"/>
        <dbReference type="ChEBI" id="CHEBI:58223"/>
        <dbReference type="ChEBI" id="CHEBI:58885"/>
        <dbReference type="EC" id="2.4.1.117"/>
    </reaction>
    <physiologicalReaction direction="left-to-right" evidence="12">
        <dbReference type="Rhea" id="RHEA:15402"/>
    </physiologicalReaction>
</comment>
<evidence type="ECO:0000256" key="10">
    <source>
        <dbReference type="ARBA" id="ARBA00022989"/>
    </source>
</evidence>